<keyword evidence="5 8" id="KW-0812">Transmembrane</keyword>
<sequence length="596" mass="65838">MAMNGLLEGPQSPLLEDTVVGAIDNKGRPARRSTSGRWRAACFIVGKNHWKIELFFDTLFTKMKSTYAGAAVAERFAYFGIEANLINYLTGQLGQSTAAAAKNVNTWFGVSALLPLVGAFVADCYVGRYRTIVAASLLYVLGLGLLTLSAVYSSQSLSDCQNTEKIMSCSPSRPQVLFFFFSLYLVAVAGGGHKTCNQAFGADQFDGQDPEECKAKSSFFNWCSFCLCIGLSVSMLTLSYIQDNLNWVLGFGIPRIAMVVALLLFLLGTDTYRYSIKRDEKSPVMRICKVFVEAARNWRITPSSEKFIEEGAPGTLSHQGSQEFKFLNKALLVQTCFEEDGKACSVSEVEEAKSVLRLFPIWSTCLVYAIVLAQSSTFFTKQGMTMDRSVWSGFDIPAASLLAFISLSIVLFVPIYDRILVPIAGDFTRKPSGITMLQRIGIGIFLSSISLVIAALVEMKRLKTAQEHGLIDMPNATVPMRVWWLVPQYVLFGLSEVFALVGLQEFFYDQVPNELRSVGVSLYLSIFGVGSFLSSFLISAIEKATGEDGQDGWFNDNLNRAHLSYFYWLLSGLSMVGLATYLHFAKYYTYNKGGVS</sequence>
<feature type="transmembrane region" description="Helical" evidence="8">
    <location>
        <begin position="355"/>
        <end position="376"/>
    </location>
</feature>
<dbReference type="PROSITE" id="PS01022">
    <property type="entry name" value="PTR2_1"/>
    <property type="match status" value="1"/>
</dbReference>
<dbReference type="CDD" id="cd17417">
    <property type="entry name" value="MFS_NPF5"/>
    <property type="match status" value="1"/>
</dbReference>
<comment type="subcellular location">
    <subcellularLocation>
        <location evidence="1">Membrane</location>
        <topology evidence="1">Multi-pass membrane protein</topology>
    </subcellularLocation>
</comment>
<feature type="transmembrane region" description="Helical" evidence="8">
    <location>
        <begin position="489"/>
        <end position="508"/>
    </location>
</feature>
<evidence type="ECO:0000256" key="4">
    <source>
        <dbReference type="ARBA" id="ARBA00022553"/>
    </source>
</evidence>
<dbReference type="PANTHER" id="PTHR11654">
    <property type="entry name" value="OLIGOPEPTIDE TRANSPORTER-RELATED"/>
    <property type="match status" value="1"/>
</dbReference>
<evidence type="ECO:0000256" key="6">
    <source>
        <dbReference type="ARBA" id="ARBA00022989"/>
    </source>
</evidence>
<organism evidence="9">
    <name type="scientific">Vitis vinifera</name>
    <name type="common">Grape</name>
    <dbReference type="NCBI Taxonomy" id="29760"/>
    <lineage>
        <taxon>Eukaryota</taxon>
        <taxon>Viridiplantae</taxon>
        <taxon>Streptophyta</taxon>
        <taxon>Embryophyta</taxon>
        <taxon>Tracheophyta</taxon>
        <taxon>Spermatophyta</taxon>
        <taxon>Magnoliopsida</taxon>
        <taxon>eudicotyledons</taxon>
        <taxon>Gunneridae</taxon>
        <taxon>Pentapetalae</taxon>
        <taxon>rosids</taxon>
        <taxon>Vitales</taxon>
        <taxon>Vitaceae</taxon>
        <taxon>Viteae</taxon>
        <taxon>Vitis</taxon>
    </lineage>
</organism>
<feature type="transmembrane region" description="Helical" evidence="8">
    <location>
        <begin position="247"/>
        <end position="268"/>
    </location>
</feature>
<evidence type="ECO:0000256" key="7">
    <source>
        <dbReference type="ARBA" id="ARBA00023136"/>
    </source>
</evidence>
<dbReference type="InterPro" id="IPR018456">
    <property type="entry name" value="PTR2_symporter_CS"/>
</dbReference>
<dbReference type="GO" id="GO:0080054">
    <property type="term" value="F:low-affinity nitrate transmembrane transporter activity"/>
    <property type="evidence" value="ECO:0007669"/>
    <property type="project" value="UniProtKB-ARBA"/>
</dbReference>
<dbReference type="GO" id="GO:0042937">
    <property type="term" value="F:tripeptide transmembrane transporter activity"/>
    <property type="evidence" value="ECO:0007669"/>
    <property type="project" value="InterPro"/>
</dbReference>
<dbReference type="SUPFAM" id="SSF103473">
    <property type="entry name" value="MFS general substrate transporter"/>
    <property type="match status" value="1"/>
</dbReference>
<evidence type="ECO:0000256" key="2">
    <source>
        <dbReference type="ARBA" id="ARBA00005982"/>
    </source>
</evidence>
<comment type="similarity">
    <text evidence="2">Belongs to the major facilitator superfamily. Proton-dependent oligopeptide transporter (POT/PTR) (TC 2.A.17) family.</text>
</comment>
<feature type="transmembrane region" description="Helical" evidence="8">
    <location>
        <begin position="520"/>
        <end position="541"/>
    </location>
</feature>
<evidence type="ECO:0000256" key="8">
    <source>
        <dbReference type="SAM" id="Phobius"/>
    </source>
</evidence>
<keyword evidence="6 8" id="KW-1133">Transmembrane helix</keyword>
<keyword evidence="4" id="KW-0597">Phosphoprotein</keyword>
<name>A5BHJ6_VITVI</name>
<keyword evidence="7 8" id="KW-0472">Membrane</keyword>
<feature type="transmembrane region" description="Helical" evidence="8">
    <location>
        <begin position="106"/>
        <end position="125"/>
    </location>
</feature>
<evidence type="ECO:0008006" key="10">
    <source>
        <dbReference type="Google" id="ProtNLM"/>
    </source>
</evidence>
<evidence type="ECO:0000256" key="5">
    <source>
        <dbReference type="ARBA" id="ARBA00022692"/>
    </source>
</evidence>
<feature type="transmembrane region" description="Helical" evidence="8">
    <location>
        <begin position="172"/>
        <end position="190"/>
    </location>
</feature>
<dbReference type="InterPro" id="IPR044739">
    <property type="entry name" value="NRT1/PTR"/>
</dbReference>
<dbReference type="Pfam" id="PF00854">
    <property type="entry name" value="PTR2"/>
    <property type="match status" value="1"/>
</dbReference>
<evidence type="ECO:0000313" key="9">
    <source>
        <dbReference type="EMBL" id="CAN63512.1"/>
    </source>
</evidence>
<feature type="transmembrane region" description="Helical" evidence="8">
    <location>
        <begin position="396"/>
        <end position="416"/>
    </location>
</feature>
<feature type="transmembrane region" description="Helical" evidence="8">
    <location>
        <begin position="565"/>
        <end position="584"/>
    </location>
</feature>
<proteinExistence type="inferred from homology"/>
<feature type="transmembrane region" description="Helical" evidence="8">
    <location>
        <begin position="219"/>
        <end position="241"/>
    </location>
</feature>
<reference evidence="9" key="1">
    <citation type="journal article" date="2007" name="PLoS ONE">
        <title>The first genome sequence of an elite grapevine cultivar (Pinot noir Vitis vinifera L.): coping with a highly heterozygous genome.</title>
        <authorList>
            <person name="Velasco R."/>
            <person name="Zharkikh A."/>
            <person name="Troggio M."/>
            <person name="Cartwright D.A."/>
            <person name="Cestaro A."/>
            <person name="Pruss D."/>
            <person name="Pindo M."/>
            <person name="FitzGerald L.M."/>
            <person name="Vezzulli S."/>
            <person name="Reid J."/>
            <person name="Malacarne G."/>
            <person name="Iliev D."/>
            <person name="Coppola G."/>
            <person name="Wardell B."/>
            <person name="Micheletti D."/>
            <person name="Macalma T."/>
            <person name="Facci M."/>
            <person name="Mitchell J.T."/>
            <person name="Perazzolli M."/>
            <person name="Eldredge G."/>
            <person name="Gatto P."/>
            <person name="Oyzerski R."/>
            <person name="Moretto M."/>
            <person name="Gutin N."/>
            <person name="Stefanini M."/>
            <person name="Chen Y."/>
            <person name="Segala C."/>
            <person name="Davenport C."/>
            <person name="Dematte L."/>
            <person name="Mraz A."/>
            <person name="Battilana J."/>
            <person name="Stormo K."/>
            <person name="Costa F."/>
            <person name="Tao Q."/>
            <person name="Si-Ammour A."/>
            <person name="Harkins T."/>
            <person name="Lackey A."/>
            <person name="Perbost C."/>
            <person name="Taillon B."/>
            <person name="Stella A."/>
            <person name="Solovyev V."/>
            <person name="Fawcett J.A."/>
            <person name="Sterck L."/>
            <person name="Vandepoele K."/>
            <person name="Grando S.M."/>
            <person name="Toppo S."/>
            <person name="Moser C."/>
            <person name="Lanchbury J."/>
            <person name="Bogden R."/>
            <person name="Skolnick M."/>
            <person name="Sgaramella V."/>
            <person name="Bhatnagar S.K."/>
            <person name="Fontana P."/>
            <person name="Gutin A."/>
            <person name="Van de Peer Y."/>
            <person name="Salamini F."/>
            <person name="Viola R."/>
        </authorList>
    </citation>
    <scope>NUCLEOTIDE SEQUENCE</scope>
</reference>
<dbReference type="InterPro" id="IPR036259">
    <property type="entry name" value="MFS_trans_sf"/>
</dbReference>
<evidence type="ECO:0000256" key="3">
    <source>
        <dbReference type="ARBA" id="ARBA00022448"/>
    </source>
</evidence>
<protein>
    <recommendedName>
        <fullName evidence="10">Protein NRT1/ PTR family 5.10</fullName>
    </recommendedName>
</protein>
<gene>
    <name evidence="9" type="ORF">VITISV_031693</name>
</gene>
<keyword evidence="3" id="KW-0813">Transport</keyword>
<dbReference type="EMBL" id="AM459765">
    <property type="protein sequence ID" value="CAN63512.1"/>
    <property type="molecule type" value="Genomic_DNA"/>
</dbReference>
<evidence type="ECO:0000256" key="1">
    <source>
        <dbReference type="ARBA" id="ARBA00004141"/>
    </source>
</evidence>
<dbReference type="ExpressionAtlas" id="A5BHJ6">
    <property type="expression patterns" value="baseline and differential"/>
</dbReference>
<dbReference type="GO" id="GO:0009705">
    <property type="term" value="C:plant-type vacuole membrane"/>
    <property type="evidence" value="ECO:0007669"/>
    <property type="project" value="UniProtKB-ARBA"/>
</dbReference>
<dbReference type="GO" id="GO:0071916">
    <property type="term" value="F:dipeptide transmembrane transporter activity"/>
    <property type="evidence" value="ECO:0007669"/>
    <property type="project" value="InterPro"/>
</dbReference>
<feature type="transmembrane region" description="Helical" evidence="8">
    <location>
        <begin position="132"/>
        <end position="152"/>
    </location>
</feature>
<dbReference type="FunFam" id="1.20.1250.20:FF:000147">
    <property type="entry name" value="Protein NRT1/ PTR family 5.10"/>
    <property type="match status" value="1"/>
</dbReference>
<dbReference type="Gene3D" id="1.20.1250.20">
    <property type="entry name" value="MFS general substrate transporter like domains"/>
    <property type="match status" value="1"/>
</dbReference>
<dbReference type="SMR" id="A5BHJ6"/>
<feature type="transmembrane region" description="Helical" evidence="8">
    <location>
        <begin position="437"/>
        <end position="457"/>
    </location>
</feature>
<dbReference type="AlphaFoldDB" id="A5BHJ6"/>
<dbReference type="InterPro" id="IPR000109">
    <property type="entry name" value="POT_fam"/>
</dbReference>
<accession>A5BHJ6</accession>